<dbReference type="Pfam" id="PF12796">
    <property type="entry name" value="Ank_2"/>
    <property type="match status" value="2"/>
</dbReference>
<name>A0AAV9PAH9_9PEZI</name>
<dbReference type="PANTHER" id="PTHR24171">
    <property type="entry name" value="ANKYRIN REPEAT DOMAIN-CONTAINING PROTEIN 39-RELATED"/>
    <property type="match status" value="1"/>
</dbReference>
<dbReference type="Proteomes" id="UP001337655">
    <property type="component" value="Unassembled WGS sequence"/>
</dbReference>
<protein>
    <submittedName>
        <fullName evidence="5">Uncharacterized protein</fullName>
    </submittedName>
</protein>
<proteinExistence type="predicted"/>
<dbReference type="SMART" id="SM00248">
    <property type="entry name" value="ANK"/>
    <property type="match status" value="3"/>
</dbReference>
<dbReference type="EMBL" id="JAVRRT010000007">
    <property type="protein sequence ID" value="KAK5170316.1"/>
    <property type="molecule type" value="Genomic_DNA"/>
</dbReference>
<feature type="repeat" description="ANK" evidence="3">
    <location>
        <begin position="77"/>
        <end position="109"/>
    </location>
</feature>
<evidence type="ECO:0000313" key="6">
    <source>
        <dbReference type="Proteomes" id="UP001337655"/>
    </source>
</evidence>
<dbReference type="InterPro" id="IPR002110">
    <property type="entry name" value="Ankyrin_rpt"/>
</dbReference>
<dbReference type="GeneID" id="89926247"/>
<feature type="compositionally biased region" description="Polar residues" evidence="4">
    <location>
        <begin position="1"/>
        <end position="15"/>
    </location>
</feature>
<accession>A0AAV9PAH9</accession>
<evidence type="ECO:0000256" key="1">
    <source>
        <dbReference type="ARBA" id="ARBA00022737"/>
    </source>
</evidence>
<evidence type="ECO:0000256" key="4">
    <source>
        <dbReference type="SAM" id="MobiDB-lite"/>
    </source>
</evidence>
<feature type="region of interest" description="Disordered" evidence="4">
    <location>
        <begin position="1"/>
        <end position="20"/>
    </location>
</feature>
<keyword evidence="1" id="KW-0677">Repeat</keyword>
<dbReference type="Gene3D" id="1.25.40.20">
    <property type="entry name" value="Ankyrin repeat-containing domain"/>
    <property type="match status" value="1"/>
</dbReference>
<dbReference type="SUPFAM" id="SSF48403">
    <property type="entry name" value="Ankyrin repeat"/>
    <property type="match status" value="1"/>
</dbReference>
<dbReference type="InterPro" id="IPR036770">
    <property type="entry name" value="Ankyrin_rpt-contain_sf"/>
</dbReference>
<keyword evidence="6" id="KW-1185">Reference proteome</keyword>
<dbReference type="PRINTS" id="PR01415">
    <property type="entry name" value="ANKYRIN"/>
</dbReference>
<dbReference type="PROSITE" id="PS50088">
    <property type="entry name" value="ANK_REPEAT"/>
    <property type="match status" value="2"/>
</dbReference>
<evidence type="ECO:0000256" key="3">
    <source>
        <dbReference type="PROSITE-ProRule" id="PRU00023"/>
    </source>
</evidence>
<organism evidence="5 6">
    <name type="scientific">Saxophila tyrrhenica</name>
    <dbReference type="NCBI Taxonomy" id="1690608"/>
    <lineage>
        <taxon>Eukaryota</taxon>
        <taxon>Fungi</taxon>
        <taxon>Dikarya</taxon>
        <taxon>Ascomycota</taxon>
        <taxon>Pezizomycotina</taxon>
        <taxon>Dothideomycetes</taxon>
        <taxon>Dothideomycetidae</taxon>
        <taxon>Mycosphaerellales</taxon>
        <taxon>Extremaceae</taxon>
        <taxon>Saxophila</taxon>
    </lineage>
</organism>
<dbReference type="AlphaFoldDB" id="A0AAV9PAH9"/>
<comment type="caution">
    <text evidence="5">The sequence shown here is derived from an EMBL/GenBank/DDBJ whole genome shotgun (WGS) entry which is preliminary data.</text>
</comment>
<feature type="repeat" description="ANK" evidence="3">
    <location>
        <begin position="110"/>
        <end position="142"/>
    </location>
</feature>
<gene>
    <name evidence="5" type="ORF">LTR77_004903</name>
</gene>
<evidence type="ECO:0000256" key="2">
    <source>
        <dbReference type="ARBA" id="ARBA00023043"/>
    </source>
</evidence>
<evidence type="ECO:0000313" key="5">
    <source>
        <dbReference type="EMBL" id="KAK5170316.1"/>
    </source>
</evidence>
<dbReference type="RefSeq" id="XP_064659514.1">
    <property type="nucleotide sequence ID" value="XM_064802153.1"/>
</dbReference>
<reference evidence="5 6" key="1">
    <citation type="submission" date="2023-08" db="EMBL/GenBank/DDBJ databases">
        <title>Black Yeasts Isolated from many extreme environments.</title>
        <authorList>
            <person name="Coleine C."/>
            <person name="Stajich J.E."/>
            <person name="Selbmann L."/>
        </authorList>
    </citation>
    <scope>NUCLEOTIDE SEQUENCE [LARGE SCALE GENOMIC DNA]</scope>
    <source>
        <strain evidence="5 6">CCFEE 5935</strain>
    </source>
</reference>
<sequence>MASASDANAPTTTTRNHFEGEYSASDYARQHCESAARTRHCGTTDGTKSCSKLLPKARLKVSYLIRLGVDLDHSDDKGYTALHHAALSGFEDTVEVLLAAGCDFNAASLDHGTPLHLGAFKGRKNVVDRLLSYRAKVNAESRLFGSPLHCAAIFPSFAIASVLVKKGADVKKKSILLGETSRLWFLASVTEGTMELAFQTNVAV</sequence>
<keyword evidence="2 3" id="KW-0040">ANK repeat</keyword>
<dbReference type="PROSITE" id="PS50297">
    <property type="entry name" value="ANK_REP_REGION"/>
    <property type="match status" value="2"/>
</dbReference>